<sequence>MNQQGARRGHEDDWWRQLYGDGDGGRDGGADGGRAGGGAREGGTRHGGARDAGPSDVSDTLDDRVESVLRAVGPATVVRREEAAEPGEDVAGPGEGAAGSVAEASVVELLPPSAGASAGLSALPAASAVLPEPSVVLPEPVPSASPPVSPEPVPSAPSAGIPLQAMEPGPGPGPHPMPLPSAPPSPPSSPPSQLSPPATSASPPCAPLAVDYVGDRPPTYDPEPVALPAADPATLDELVPDTALEGARYGSLTLRAASLRGDSARYRGEPRRDALLTARFGTGRHTLILVALATGAPIGERAHLAARDACAWIGGAVGRGHTRLAEDIRTDNRGALKAGLQRLTARTYGRLRGRAAELGAEPEEYTAALRCLLLPADPECRTRVFFGVGEGGLFRLRDDAWQDLEPTPPGRDAVTGPGHEPVAGPGGAPQSGSGHTAPDDDDPRTAPDPGHGAGLSGSGLDGPPIDPQPAAVHAPTDPRRTDVPALTTPGPAASPTPSPAIPAPAPLPGRSVPDRPQAPEPSENGAEPAPFLFQVLATRPGDALLLCSAGLAEPLTEEPEFADRLAAQWSGAEPPGLVAFLAAAQLRVKGHARDRTAVAVWET</sequence>
<dbReference type="EMBL" id="JBIRGH010000034">
    <property type="protein sequence ID" value="MFH8589606.1"/>
    <property type="molecule type" value="Genomic_DNA"/>
</dbReference>
<dbReference type="Pfam" id="PF13672">
    <property type="entry name" value="PP2C_2"/>
    <property type="match status" value="1"/>
</dbReference>
<keyword evidence="4" id="KW-1185">Reference proteome</keyword>
<feature type="compositionally biased region" description="Pro residues" evidence="1">
    <location>
        <begin position="169"/>
        <end position="194"/>
    </location>
</feature>
<feature type="compositionally biased region" description="Low complexity" evidence="1">
    <location>
        <begin position="195"/>
        <end position="208"/>
    </location>
</feature>
<feature type="region of interest" description="Disordered" evidence="1">
    <location>
        <begin position="135"/>
        <end position="208"/>
    </location>
</feature>
<comment type="caution">
    <text evidence="3">The sequence shown here is derived from an EMBL/GenBank/DDBJ whole genome shotgun (WGS) entry which is preliminary data.</text>
</comment>
<evidence type="ECO:0000256" key="1">
    <source>
        <dbReference type="SAM" id="MobiDB-lite"/>
    </source>
</evidence>
<feature type="region of interest" description="Disordered" evidence="1">
    <location>
        <begin position="402"/>
        <end position="529"/>
    </location>
</feature>
<evidence type="ECO:0000313" key="3">
    <source>
        <dbReference type="EMBL" id="MFH8589606.1"/>
    </source>
</evidence>
<dbReference type="Proteomes" id="UP001610990">
    <property type="component" value="Unassembled WGS sequence"/>
</dbReference>
<feature type="compositionally biased region" description="Gly residues" evidence="1">
    <location>
        <begin position="451"/>
        <end position="460"/>
    </location>
</feature>
<organism evidence="3 4">
    <name type="scientific">Streptomyces celluloflavus</name>
    <dbReference type="NCBI Taxonomy" id="58344"/>
    <lineage>
        <taxon>Bacteria</taxon>
        <taxon>Bacillati</taxon>
        <taxon>Actinomycetota</taxon>
        <taxon>Actinomycetes</taxon>
        <taxon>Kitasatosporales</taxon>
        <taxon>Streptomycetaceae</taxon>
        <taxon>Streptomyces</taxon>
    </lineage>
</organism>
<reference evidence="3 4" key="1">
    <citation type="submission" date="2024-10" db="EMBL/GenBank/DDBJ databases">
        <title>The Natural Products Discovery Center: Release of the First 8490 Sequenced Strains for Exploring Actinobacteria Biosynthetic Diversity.</title>
        <authorList>
            <person name="Kalkreuter E."/>
            <person name="Kautsar S.A."/>
            <person name="Yang D."/>
            <person name="Bader C.D."/>
            <person name="Teijaro C.N."/>
            <person name="Fluegel L."/>
            <person name="Davis C.M."/>
            <person name="Simpson J.R."/>
            <person name="Lauterbach L."/>
            <person name="Steele A.D."/>
            <person name="Gui C."/>
            <person name="Meng S."/>
            <person name="Li G."/>
            <person name="Viehrig K."/>
            <person name="Ye F."/>
            <person name="Su P."/>
            <person name="Kiefer A.F."/>
            <person name="Nichols A."/>
            <person name="Cepeda A.J."/>
            <person name="Yan W."/>
            <person name="Fan B."/>
            <person name="Jiang Y."/>
            <person name="Adhikari A."/>
            <person name="Zheng C.-J."/>
            <person name="Schuster L."/>
            <person name="Cowan T.M."/>
            <person name="Smanski M.J."/>
            <person name="Chevrette M.G."/>
            <person name="De Carvalho L.P.S."/>
            <person name="Shen B."/>
        </authorList>
    </citation>
    <scope>NUCLEOTIDE SEQUENCE [LARGE SCALE GENOMIC DNA]</scope>
    <source>
        <strain evidence="3 4">NPDC018013</strain>
    </source>
</reference>
<protein>
    <submittedName>
        <fullName evidence="3">Protein phosphatase 2C domain-containing protein</fullName>
    </submittedName>
</protein>
<evidence type="ECO:0000259" key="2">
    <source>
        <dbReference type="Pfam" id="PF13672"/>
    </source>
</evidence>
<feature type="compositionally biased region" description="Pro residues" evidence="1">
    <location>
        <begin position="492"/>
        <end position="507"/>
    </location>
</feature>
<feature type="region of interest" description="Disordered" evidence="1">
    <location>
        <begin position="1"/>
        <end position="100"/>
    </location>
</feature>
<proteinExistence type="predicted"/>
<feature type="domain" description="PPM-type phosphatase" evidence="2">
    <location>
        <begin position="260"/>
        <end position="404"/>
    </location>
</feature>
<name>A0ABW7RNE4_9ACTN</name>
<accession>A0ABW7RNE4</accession>
<evidence type="ECO:0000313" key="4">
    <source>
        <dbReference type="Proteomes" id="UP001610990"/>
    </source>
</evidence>
<feature type="compositionally biased region" description="Pro residues" evidence="1">
    <location>
        <begin position="139"/>
        <end position="155"/>
    </location>
</feature>
<gene>
    <name evidence="3" type="ORF">ACH4GP_35410</name>
</gene>
<dbReference type="RefSeq" id="WP_397676610.1">
    <property type="nucleotide sequence ID" value="NZ_JBIRGH010000034.1"/>
</dbReference>
<dbReference type="InterPro" id="IPR001932">
    <property type="entry name" value="PPM-type_phosphatase-like_dom"/>
</dbReference>
<feature type="compositionally biased region" description="Gly residues" evidence="1">
    <location>
        <begin position="30"/>
        <end position="41"/>
    </location>
</feature>